<evidence type="ECO:0000313" key="2">
    <source>
        <dbReference type="EMBL" id="CAB9501506.1"/>
    </source>
</evidence>
<dbReference type="Proteomes" id="UP001153069">
    <property type="component" value="Unassembled WGS sequence"/>
</dbReference>
<feature type="region of interest" description="Disordered" evidence="1">
    <location>
        <begin position="272"/>
        <end position="300"/>
    </location>
</feature>
<evidence type="ECO:0000256" key="1">
    <source>
        <dbReference type="SAM" id="MobiDB-lite"/>
    </source>
</evidence>
<protein>
    <submittedName>
        <fullName evidence="2">Uncharacterized protein</fullName>
    </submittedName>
</protein>
<feature type="region of interest" description="Disordered" evidence="1">
    <location>
        <begin position="1"/>
        <end position="81"/>
    </location>
</feature>
<feature type="region of interest" description="Disordered" evidence="1">
    <location>
        <begin position="224"/>
        <end position="254"/>
    </location>
</feature>
<dbReference type="AlphaFoldDB" id="A0A9N8H5C8"/>
<name>A0A9N8H5C8_9STRA</name>
<feature type="compositionally biased region" description="Low complexity" evidence="1">
    <location>
        <begin position="272"/>
        <end position="295"/>
    </location>
</feature>
<gene>
    <name evidence="2" type="ORF">SEMRO_110_G055040.1</name>
</gene>
<organism evidence="2 3">
    <name type="scientific">Seminavis robusta</name>
    <dbReference type="NCBI Taxonomy" id="568900"/>
    <lineage>
        <taxon>Eukaryota</taxon>
        <taxon>Sar</taxon>
        <taxon>Stramenopiles</taxon>
        <taxon>Ochrophyta</taxon>
        <taxon>Bacillariophyta</taxon>
        <taxon>Bacillariophyceae</taxon>
        <taxon>Bacillariophycidae</taxon>
        <taxon>Naviculales</taxon>
        <taxon>Naviculaceae</taxon>
        <taxon>Seminavis</taxon>
    </lineage>
</organism>
<dbReference type="OrthoDB" id="10675806at2759"/>
<comment type="caution">
    <text evidence="2">The sequence shown here is derived from an EMBL/GenBank/DDBJ whole genome shotgun (WGS) entry which is preliminary data.</text>
</comment>
<accession>A0A9N8H5C8</accession>
<dbReference type="EMBL" id="CAICTM010000109">
    <property type="protein sequence ID" value="CAB9501506.1"/>
    <property type="molecule type" value="Genomic_DNA"/>
</dbReference>
<sequence length="488" mass="55428">MMARQGRDHVMVPSRGYPGVKREHVPVVRPTRQSSSNEFIELSSDSDQEEGPLDHPRPDKDVEPNTELPRNAIANNGATDDTAGVAQGIQLSSNNVIMEDASPPDTQLPNSGTVAPIAATPPPTANRKRPRGSAIDCISLPTKTERLFHGNNKVLAPWALKTYLYFQPQNRRELKIDNWALLPPEAKRLEEPLIVRISAKNKKRPVVIQYDQVELAKEKPNRYGIQLKKRKSSSSSKPTIITDHDDDDKTTTSKKPIQHVLLAAFARKENSIYNNNKNNETTATTTSDSPTPSSSQDNHDNSRMQLQEWFPNDPYETILNPTEQELAWLLEECRHCLGANNNNNSTNNTTTTPDKKDHQCNFIWEYASPSLKVELRALEDITDNNHLQSLIRWKEPLVAGRMDVVQRHIRQLLRNGFRRLHMKRVIAVLRLQTNYDVKKQGYPVPDFCNTKYQYHPQRHAVARNTSTTSSNSQQPREDNKKAPDENIN</sequence>
<feature type="compositionally biased region" description="Basic and acidic residues" evidence="1">
    <location>
        <begin position="475"/>
        <end position="488"/>
    </location>
</feature>
<proteinExistence type="predicted"/>
<feature type="region of interest" description="Disordered" evidence="1">
    <location>
        <begin position="98"/>
        <end position="132"/>
    </location>
</feature>
<feature type="compositionally biased region" description="Polar residues" evidence="1">
    <location>
        <begin position="104"/>
        <end position="113"/>
    </location>
</feature>
<feature type="region of interest" description="Disordered" evidence="1">
    <location>
        <begin position="460"/>
        <end position="488"/>
    </location>
</feature>
<keyword evidence="3" id="KW-1185">Reference proteome</keyword>
<evidence type="ECO:0000313" key="3">
    <source>
        <dbReference type="Proteomes" id="UP001153069"/>
    </source>
</evidence>
<feature type="compositionally biased region" description="Basic and acidic residues" evidence="1">
    <location>
        <begin position="1"/>
        <end position="10"/>
    </location>
</feature>
<reference evidence="2" key="1">
    <citation type="submission" date="2020-06" db="EMBL/GenBank/DDBJ databases">
        <authorList>
            <consortium name="Plant Systems Biology data submission"/>
        </authorList>
    </citation>
    <scope>NUCLEOTIDE SEQUENCE</scope>
    <source>
        <strain evidence="2">D6</strain>
    </source>
</reference>
<feature type="compositionally biased region" description="Basic and acidic residues" evidence="1">
    <location>
        <begin position="52"/>
        <end position="63"/>
    </location>
</feature>